<dbReference type="Proteomes" id="UP000192132">
    <property type="component" value="Unassembled WGS sequence"/>
</dbReference>
<dbReference type="RefSeq" id="WP_076878313.1">
    <property type="nucleotide sequence ID" value="NZ_MLCN01000023.1"/>
</dbReference>
<reference evidence="13 14" key="1">
    <citation type="submission" date="2016-10" db="EMBL/GenBank/DDBJ databases">
        <title>Draft Genome sequence of Alkanindiges sp. strain H1.</title>
        <authorList>
            <person name="Subhash Y."/>
            <person name="Lee S."/>
        </authorList>
    </citation>
    <scope>NUCLEOTIDE SEQUENCE [LARGE SCALE GENOMIC DNA]</scope>
    <source>
        <strain evidence="13 14">H1</strain>
    </source>
</reference>
<name>A0A1S8CT74_9GAMM</name>
<comment type="catalytic activity">
    <reaction evidence="11">
        <text>a quinone + NADH + 5 H(+)(in) = a quinol + NAD(+) + 4 H(+)(out)</text>
        <dbReference type="Rhea" id="RHEA:57888"/>
        <dbReference type="ChEBI" id="CHEBI:15378"/>
        <dbReference type="ChEBI" id="CHEBI:24646"/>
        <dbReference type="ChEBI" id="CHEBI:57540"/>
        <dbReference type="ChEBI" id="CHEBI:57945"/>
        <dbReference type="ChEBI" id="CHEBI:132124"/>
    </reaction>
</comment>
<evidence type="ECO:0000256" key="2">
    <source>
        <dbReference type="ARBA" id="ARBA00019898"/>
    </source>
</evidence>
<protein>
    <recommendedName>
        <fullName evidence="2">NADH-quinone oxidoreductase subunit E</fullName>
    </recommendedName>
    <alternativeName>
        <fullName evidence="8">NADH dehydrogenase I subunit E</fullName>
    </alternativeName>
    <alternativeName>
        <fullName evidence="9">NDH-1 subunit E</fullName>
    </alternativeName>
</protein>
<evidence type="ECO:0000256" key="11">
    <source>
        <dbReference type="ARBA" id="ARBA00047712"/>
    </source>
</evidence>
<accession>A0A1S8CT74</accession>
<dbReference type="SUPFAM" id="SSF52833">
    <property type="entry name" value="Thioredoxin-like"/>
    <property type="match status" value="1"/>
</dbReference>
<dbReference type="STRING" id="1907941.BKE30_09205"/>
<dbReference type="InterPro" id="IPR036249">
    <property type="entry name" value="Thioredoxin-like_sf"/>
</dbReference>
<organism evidence="13 14">
    <name type="scientific">Alkanindiges hydrocarboniclasticus</name>
    <dbReference type="NCBI Taxonomy" id="1907941"/>
    <lineage>
        <taxon>Bacteria</taxon>
        <taxon>Pseudomonadati</taxon>
        <taxon>Pseudomonadota</taxon>
        <taxon>Gammaproteobacteria</taxon>
        <taxon>Moraxellales</taxon>
        <taxon>Moraxellaceae</taxon>
        <taxon>Alkanindiges</taxon>
    </lineage>
</organism>
<evidence type="ECO:0000256" key="12">
    <source>
        <dbReference type="PIRSR" id="PIRSR000216-1"/>
    </source>
</evidence>
<evidence type="ECO:0000256" key="1">
    <source>
        <dbReference type="ARBA" id="ARBA00010643"/>
    </source>
</evidence>
<evidence type="ECO:0000256" key="5">
    <source>
        <dbReference type="ARBA" id="ARBA00023004"/>
    </source>
</evidence>
<keyword evidence="14" id="KW-1185">Reference proteome</keyword>
<dbReference type="PANTHER" id="PTHR10371">
    <property type="entry name" value="NADH DEHYDROGENASE UBIQUINONE FLAVOPROTEIN 2, MITOCHONDRIAL"/>
    <property type="match status" value="1"/>
</dbReference>
<dbReference type="PANTHER" id="PTHR10371:SF3">
    <property type="entry name" value="NADH DEHYDROGENASE [UBIQUINONE] FLAVOPROTEIN 2, MITOCHONDRIAL"/>
    <property type="match status" value="1"/>
</dbReference>
<evidence type="ECO:0000313" key="13">
    <source>
        <dbReference type="EMBL" id="ONG39522.1"/>
    </source>
</evidence>
<dbReference type="CDD" id="cd03064">
    <property type="entry name" value="TRX_Fd_NuoE"/>
    <property type="match status" value="1"/>
</dbReference>
<dbReference type="OrthoDB" id="9807941at2"/>
<keyword evidence="6 12" id="KW-0411">Iron-sulfur</keyword>
<gene>
    <name evidence="13" type="ORF">BKE30_09205</name>
</gene>
<dbReference type="AlphaFoldDB" id="A0A1S8CT74"/>
<keyword evidence="3 12" id="KW-0001">2Fe-2S</keyword>
<comment type="cofactor">
    <cofactor evidence="12">
        <name>[2Fe-2S] cluster</name>
        <dbReference type="ChEBI" id="CHEBI:190135"/>
    </cofactor>
    <text evidence="12">Binds 1 [2Fe-2S] cluster.</text>
</comment>
<keyword evidence="4 12" id="KW-0479">Metal-binding</keyword>
<sequence length="169" mass="18545">MMILTDKKPRVNVEAILTAQEIHDIEHQIAHYPDPRAASLDALKIVQKRNGWVDDAQVVAIGQMLGIPAADVEGVATFYNRIYRRPVGRNVILLCDSIACFLMGAETLAEAFQKHLGIQYGQTTADGRFTLLPICCLGNCDKGPTLMINEDTHGLVGVNDIAALLEQYV</sequence>
<dbReference type="PROSITE" id="PS01099">
    <property type="entry name" value="COMPLEX1_24K"/>
    <property type="match status" value="1"/>
</dbReference>
<evidence type="ECO:0000256" key="6">
    <source>
        <dbReference type="ARBA" id="ARBA00023014"/>
    </source>
</evidence>
<evidence type="ECO:0000256" key="7">
    <source>
        <dbReference type="ARBA" id="ARBA00026021"/>
    </source>
</evidence>
<dbReference type="FunFam" id="1.10.10.1590:FF:000001">
    <property type="entry name" value="NADH-quinone oxidoreductase subunit E"/>
    <property type="match status" value="1"/>
</dbReference>
<dbReference type="InterPro" id="IPR041921">
    <property type="entry name" value="NuoE_N"/>
</dbReference>
<feature type="binding site" evidence="12">
    <location>
        <position position="95"/>
    </location>
    <ligand>
        <name>[2Fe-2S] cluster</name>
        <dbReference type="ChEBI" id="CHEBI:190135"/>
    </ligand>
</feature>
<feature type="binding site" evidence="12">
    <location>
        <position position="140"/>
    </location>
    <ligand>
        <name>[2Fe-2S] cluster</name>
        <dbReference type="ChEBI" id="CHEBI:190135"/>
    </ligand>
</feature>
<comment type="caution">
    <text evidence="13">The sequence shown here is derived from an EMBL/GenBank/DDBJ whole genome shotgun (WGS) entry which is preliminary data.</text>
</comment>
<dbReference type="InterPro" id="IPR042128">
    <property type="entry name" value="NuoE_dom"/>
</dbReference>
<dbReference type="PIRSF" id="PIRSF000216">
    <property type="entry name" value="NADH_DH_24kDa"/>
    <property type="match status" value="1"/>
</dbReference>
<dbReference type="Gene3D" id="3.40.30.10">
    <property type="entry name" value="Glutaredoxin"/>
    <property type="match status" value="1"/>
</dbReference>
<comment type="cofactor">
    <cofactor evidence="10">
        <name>[2Fe-2S] cluster</name>
        <dbReference type="ChEBI" id="CHEBI:190135"/>
    </cofactor>
</comment>
<evidence type="ECO:0000256" key="10">
    <source>
        <dbReference type="ARBA" id="ARBA00034078"/>
    </source>
</evidence>
<dbReference type="FunFam" id="3.40.30.10:FF:000015">
    <property type="entry name" value="NADH-quinone oxidoreductase subunit E"/>
    <property type="match status" value="1"/>
</dbReference>
<dbReference type="GO" id="GO:0046872">
    <property type="term" value="F:metal ion binding"/>
    <property type="evidence" value="ECO:0007669"/>
    <property type="project" value="UniProtKB-KW"/>
</dbReference>
<evidence type="ECO:0000256" key="9">
    <source>
        <dbReference type="ARBA" id="ARBA00032788"/>
    </source>
</evidence>
<comment type="subunit">
    <text evidence="7">Composed of 13 different subunits. Subunits NuoCD, E, F, and G constitute the peripheral sector of the complex.</text>
</comment>
<dbReference type="GO" id="GO:0003954">
    <property type="term" value="F:NADH dehydrogenase activity"/>
    <property type="evidence" value="ECO:0007669"/>
    <property type="project" value="TreeGrafter"/>
</dbReference>
<dbReference type="Gene3D" id="1.10.10.1590">
    <property type="entry name" value="NADH-quinone oxidoreductase subunit E"/>
    <property type="match status" value="1"/>
</dbReference>
<keyword evidence="5 12" id="KW-0408">Iron</keyword>
<dbReference type="EMBL" id="MLCN01000023">
    <property type="protein sequence ID" value="ONG39522.1"/>
    <property type="molecule type" value="Genomic_DNA"/>
</dbReference>
<dbReference type="InterPro" id="IPR002023">
    <property type="entry name" value="NuoE-like"/>
</dbReference>
<dbReference type="NCBIfam" id="TIGR01958">
    <property type="entry name" value="nuoE_fam"/>
    <property type="match status" value="1"/>
</dbReference>
<evidence type="ECO:0000313" key="14">
    <source>
        <dbReference type="Proteomes" id="UP000192132"/>
    </source>
</evidence>
<feature type="binding site" evidence="12">
    <location>
        <position position="100"/>
    </location>
    <ligand>
        <name>[2Fe-2S] cluster</name>
        <dbReference type="ChEBI" id="CHEBI:190135"/>
    </ligand>
</feature>
<dbReference type="GO" id="GO:0051537">
    <property type="term" value="F:2 iron, 2 sulfur cluster binding"/>
    <property type="evidence" value="ECO:0007669"/>
    <property type="project" value="UniProtKB-KW"/>
</dbReference>
<dbReference type="NCBIfam" id="NF005722">
    <property type="entry name" value="PRK07539.1-2"/>
    <property type="match status" value="1"/>
</dbReference>
<evidence type="ECO:0000256" key="8">
    <source>
        <dbReference type="ARBA" id="ARBA00031580"/>
    </source>
</evidence>
<comment type="similarity">
    <text evidence="1">Belongs to the complex I 24 kDa subunit family.</text>
</comment>
<dbReference type="Pfam" id="PF01257">
    <property type="entry name" value="2Fe-2S_thioredx"/>
    <property type="match status" value="1"/>
</dbReference>
<evidence type="ECO:0000256" key="4">
    <source>
        <dbReference type="ARBA" id="ARBA00022723"/>
    </source>
</evidence>
<proteinExistence type="inferred from homology"/>
<feature type="binding site" evidence="12">
    <location>
        <position position="136"/>
    </location>
    <ligand>
        <name>[2Fe-2S] cluster</name>
        <dbReference type="ChEBI" id="CHEBI:190135"/>
    </ligand>
</feature>
<evidence type="ECO:0000256" key="3">
    <source>
        <dbReference type="ARBA" id="ARBA00022714"/>
    </source>
</evidence>